<evidence type="ECO:0000256" key="7">
    <source>
        <dbReference type="SAM" id="Phobius"/>
    </source>
</evidence>
<evidence type="ECO:0000313" key="8">
    <source>
        <dbReference type="EMBL" id="WPF83226.1"/>
    </source>
</evidence>
<dbReference type="RefSeq" id="WP_319159322.1">
    <property type="nucleotide sequence ID" value="NZ_CP138359.1"/>
</dbReference>
<feature type="transmembrane region" description="Helical" evidence="7">
    <location>
        <begin position="12"/>
        <end position="34"/>
    </location>
</feature>
<gene>
    <name evidence="8" type="ORF">SANBI_000882</name>
</gene>
<keyword evidence="2" id="KW-1003">Cell membrane</keyword>
<name>A0AAF0Z9S3_9MICO</name>
<feature type="transmembrane region" description="Helical" evidence="7">
    <location>
        <begin position="252"/>
        <end position="277"/>
    </location>
</feature>
<dbReference type="KEGG" id="sbil:SANBI_000882"/>
<feature type="compositionally biased region" description="Low complexity" evidence="6">
    <location>
        <begin position="422"/>
        <end position="438"/>
    </location>
</feature>
<keyword evidence="3 7" id="KW-0812">Transmembrane</keyword>
<evidence type="ECO:0000256" key="5">
    <source>
        <dbReference type="ARBA" id="ARBA00023136"/>
    </source>
</evidence>
<dbReference type="Proteomes" id="UP001304340">
    <property type="component" value="Chromosome"/>
</dbReference>
<dbReference type="InterPro" id="IPR050833">
    <property type="entry name" value="Poly_Biosynth_Transport"/>
</dbReference>
<feature type="transmembrane region" description="Helical" evidence="7">
    <location>
        <begin position="177"/>
        <end position="198"/>
    </location>
</feature>
<evidence type="ECO:0000256" key="3">
    <source>
        <dbReference type="ARBA" id="ARBA00022692"/>
    </source>
</evidence>
<feature type="transmembrane region" description="Helical" evidence="7">
    <location>
        <begin position="219"/>
        <end position="240"/>
    </location>
</feature>
<evidence type="ECO:0008006" key="10">
    <source>
        <dbReference type="Google" id="ProtNLM"/>
    </source>
</evidence>
<dbReference type="PANTHER" id="PTHR30250:SF11">
    <property type="entry name" value="O-ANTIGEN TRANSPORTER-RELATED"/>
    <property type="match status" value="1"/>
</dbReference>
<keyword evidence="5 7" id="KW-0472">Membrane</keyword>
<organism evidence="8 9">
    <name type="scientific">Sanguibacter biliveldensis</name>
    <dbReference type="NCBI Taxonomy" id="3030830"/>
    <lineage>
        <taxon>Bacteria</taxon>
        <taxon>Bacillati</taxon>
        <taxon>Actinomycetota</taxon>
        <taxon>Actinomycetes</taxon>
        <taxon>Micrococcales</taxon>
        <taxon>Sanguibacteraceae</taxon>
        <taxon>Sanguibacter</taxon>
    </lineage>
</organism>
<dbReference type="GO" id="GO:0005886">
    <property type="term" value="C:plasma membrane"/>
    <property type="evidence" value="ECO:0007669"/>
    <property type="project" value="UniProtKB-SubCell"/>
</dbReference>
<proteinExistence type="predicted"/>
<protein>
    <recommendedName>
        <fullName evidence="10">Polysaccharide biosynthesis protein</fullName>
    </recommendedName>
</protein>
<reference evidence="9" key="1">
    <citation type="submission" date="2023-11" db="EMBL/GenBank/DDBJ databases">
        <authorList>
            <person name="Helweg L.P."/>
            <person name="Kiel A."/>
            <person name="Hitz F."/>
            <person name="Ruckert-Reed C."/>
            <person name="Busche T."/>
            <person name="Kaltschmidt B."/>
            <person name="Kaltschmidt C."/>
        </authorList>
    </citation>
    <scope>NUCLEOTIDE SEQUENCE [LARGE SCALE GENOMIC DNA]</scope>
    <source>
        <strain evidence="9">4.1</strain>
    </source>
</reference>
<feature type="transmembrane region" description="Helical" evidence="7">
    <location>
        <begin position="120"/>
        <end position="138"/>
    </location>
</feature>
<accession>A0AAF0Z9S3</accession>
<feature type="transmembrane region" description="Helical" evidence="7">
    <location>
        <begin position="40"/>
        <end position="60"/>
    </location>
</feature>
<sequence length="458" mass="46843">MTTSTPRRDTSMLSVAVGLGIFGLANFAFLGLAGRDLTPAGSAPVAVAWTILNAVGIGLFQPLEQETSRRLSAARAQGLAGANLRSMVRYTTLATALVLVIGLLSLPWLGDLLFSGADELVLVTVLGLLSQALAYFARGLLSGQGRFTSYGAQLAVDGVLRIAGAAALFLTGAGTRFSYGLVLVVVPVLATVLTVPVSRLVATWRDRDGAPSPTPMAPLVASSSSSQILANFGPLAMAALATASQQDLSGRFVAAVTIARIPLFVFAAVQAVFLPALAAHAAQDAAASFGRAVRRALLLTVALGAAGVAGVALLGHLLMELVYGPDFAVPTSVLVLIAVSAALFMLAQVFAQALLALDLERLSTVAWTVGVVVSVLTLLLPWELATRVSTALCTGAGAALVLLVLALLTSTRRWHAQLASAVPESAPAASSTTAPDAPTLDDAPHPVSAVPDDPEAHP</sequence>
<feature type="region of interest" description="Disordered" evidence="6">
    <location>
        <begin position="422"/>
        <end position="458"/>
    </location>
</feature>
<evidence type="ECO:0000313" key="9">
    <source>
        <dbReference type="Proteomes" id="UP001304340"/>
    </source>
</evidence>
<feature type="transmembrane region" description="Helical" evidence="7">
    <location>
        <begin position="331"/>
        <end position="357"/>
    </location>
</feature>
<feature type="transmembrane region" description="Helical" evidence="7">
    <location>
        <begin position="388"/>
        <end position="408"/>
    </location>
</feature>
<feature type="transmembrane region" description="Helical" evidence="7">
    <location>
        <begin position="87"/>
        <end position="108"/>
    </location>
</feature>
<evidence type="ECO:0000256" key="1">
    <source>
        <dbReference type="ARBA" id="ARBA00004651"/>
    </source>
</evidence>
<comment type="subcellular location">
    <subcellularLocation>
        <location evidence="1">Cell membrane</location>
        <topology evidence="1">Multi-pass membrane protein</topology>
    </subcellularLocation>
</comment>
<evidence type="ECO:0000256" key="6">
    <source>
        <dbReference type="SAM" id="MobiDB-lite"/>
    </source>
</evidence>
<feature type="transmembrane region" description="Helical" evidence="7">
    <location>
        <begin position="150"/>
        <end position="171"/>
    </location>
</feature>
<keyword evidence="9" id="KW-1185">Reference proteome</keyword>
<feature type="transmembrane region" description="Helical" evidence="7">
    <location>
        <begin position="297"/>
        <end position="319"/>
    </location>
</feature>
<evidence type="ECO:0000256" key="2">
    <source>
        <dbReference type="ARBA" id="ARBA00022475"/>
    </source>
</evidence>
<dbReference type="AlphaFoldDB" id="A0AAF0Z9S3"/>
<evidence type="ECO:0000256" key="4">
    <source>
        <dbReference type="ARBA" id="ARBA00022989"/>
    </source>
</evidence>
<dbReference type="PANTHER" id="PTHR30250">
    <property type="entry name" value="PST FAMILY PREDICTED COLANIC ACID TRANSPORTER"/>
    <property type="match status" value="1"/>
</dbReference>
<dbReference type="EMBL" id="CP138359">
    <property type="protein sequence ID" value="WPF83226.1"/>
    <property type="molecule type" value="Genomic_DNA"/>
</dbReference>
<keyword evidence="4 7" id="KW-1133">Transmembrane helix</keyword>
<feature type="transmembrane region" description="Helical" evidence="7">
    <location>
        <begin position="364"/>
        <end position="382"/>
    </location>
</feature>